<dbReference type="EMBL" id="NUYG01000057">
    <property type="protein sequence ID" value="PFM86731.1"/>
    <property type="molecule type" value="Genomic_DNA"/>
</dbReference>
<dbReference type="GO" id="GO:0009424">
    <property type="term" value="C:bacterial-type flagellum hook"/>
    <property type="evidence" value="ECO:0007669"/>
    <property type="project" value="UniProtKB-UniRule"/>
</dbReference>
<evidence type="ECO:0000259" key="9">
    <source>
        <dbReference type="Pfam" id="PF22638"/>
    </source>
</evidence>
<evidence type="ECO:0000256" key="6">
    <source>
        <dbReference type="ARBA" id="ARBA00023143"/>
    </source>
</evidence>
<keyword evidence="10" id="KW-0966">Cell projection</keyword>
<dbReference type="InterPro" id="IPR002371">
    <property type="entry name" value="FlgK"/>
</dbReference>
<feature type="domain" description="Flagellar basal-body/hook protein C-terminal" evidence="8">
    <location>
        <begin position="386"/>
        <end position="427"/>
    </location>
</feature>
<dbReference type="RefSeq" id="WP_097919823.1">
    <property type="nucleotide sequence ID" value="NZ_JBAKCA010000020.1"/>
</dbReference>
<dbReference type="GO" id="GO:0005576">
    <property type="term" value="C:extracellular region"/>
    <property type="evidence" value="ECO:0007669"/>
    <property type="project" value="UniProtKB-SubCell"/>
</dbReference>
<evidence type="ECO:0000256" key="5">
    <source>
        <dbReference type="ARBA" id="ARBA00022525"/>
    </source>
</evidence>
<evidence type="ECO:0000256" key="1">
    <source>
        <dbReference type="ARBA" id="ARBA00004365"/>
    </source>
</evidence>
<dbReference type="Proteomes" id="UP000223839">
    <property type="component" value="Unassembled WGS sequence"/>
</dbReference>
<dbReference type="InterPro" id="IPR010930">
    <property type="entry name" value="Flg_bb/hook_C_dom"/>
</dbReference>
<dbReference type="InterPro" id="IPR053927">
    <property type="entry name" value="FlgK_helical"/>
</dbReference>
<evidence type="ECO:0000256" key="7">
    <source>
        <dbReference type="RuleBase" id="RU362065"/>
    </source>
</evidence>
<dbReference type="NCBIfam" id="TIGR02492">
    <property type="entry name" value="flgK_ends"/>
    <property type="match status" value="1"/>
</dbReference>
<evidence type="ECO:0000256" key="4">
    <source>
        <dbReference type="ARBA" id="ARBA00016244"/>
    </source>
</evidence>
<dbReference type="PRINTS" id="PR01005">
    <property type="entry name" value="FLGHOOKAP1"/>
</dbReference>
<keyword evidence="10" id="KW-0282">Flagellum</keyword>
<accession>A0AB36TRZ7</accession>
<sequence>MRLSDYNTPLSGMLAAQMGLQTTKQNLSNIHTPGYVRQMVNYGSVGASNGHTPEQRIGYGVQTLGVDRITDEVKTKQFNDQLSQLSYYNYMNSTLSRVESMVGTTGKNSLSSLMDGFFNAFREVAKNPEQPNYYDTLISETGKFTSQVNRLAKNLDTVEAQTAEDIEAHVNEFNRLAASLAEANHKIGQAGTQVPNQLLDERDRIVTEMSKYANIEVSYESMNPNIASVRMNGILTVNGQDTYPLQLNKEKDPMSVEIYGSEINVTSGAIKSAIDTKAKIVDYKKNLEDLMSSMKNQVNTVMGKDFFVGDHAKDMKLNPEFQKDISKMKISAETANKLAAVTEDDYKEGLSYKQALDQFIVRVASDKSAVNGYQKIHGDLLEGIQQEKMSIEGVNMEEEMVNLMAFQKYFVANSKAITTMNEVFDSLFSIIR</sequence>
<evidence type="ECO:0000313" key="10">
    <source>
        <dbReference type="EMBL" id="PFM86731.1"/>
    </source>
</evidence>
<dbReference type="PANTHER" id="PTHR30033">
    <property type="entry name" value="FLAGELLAR HOOK-ASSOCIATED PROTEIN 1"/>
    <property type="match status" value="1"/>
</dbReference>
<organism evidence="10 11">
    <name type="scientific">Bacillus thuringiensis</name>
    <dbReference type="NCBI Taxonomy" id="1428"/>
    <lineage>
        <taxon>Bacteria</taxon>
        <taxon>Bacillati</taxon>
        <taxon>Bacillota</taxon>
        <taxon>Bacilli</taxon>
        <taxon>Bacillales</taxon>
        <taxon>Bacillaceae</taxon>
        <taxon>Bacillus</taxon>
        <taxon>Bacillus cereus group</taxon>
    </lineage>
</organism>
<keyword evidence="6 7" id="KW-0975">Bacterial flagellum</keyword>
<proteinExistence type="inferred from homology"/>
<dbReference type="AlphaFoldDB" id="A0AB36TRZ7"/>
<name>A0AB36TRZ7_BACTU</name>
<dbReference type="GO" id="GO:0044780">
    <property type="term" value="P:bacterial-type flagellum assembly"/>
    <property type="evidence" value="ECO:0007669"/>
    <property type="project" value="InterPro"/>
</dbReference>
<dbReference type="Pfam" id="PF22638">
    <property type="entry name" value="FlgK_D1"/>
    <property type="match status" value="1"/>
</dbReference>
<dbReference type="GO" id="GO:0005198">
    <property type="term" value="F:structural molecule activity"/>
    <property type="evidence" value="ECO:0007669"/>
    <property type="project" value="UniProtKB-UniRule"/>
</dbReference>
<reference evidence="10 11" key="1">
    <citation type="submission" date="2017-09" db="EMBL/GenBank/DDBJ databases">
        <title>Large-scale bioinformatics analysis of Bacillus genomes uncovers conserved roles of natural products in bacterial physiology.</title>
        <authorList>
            <consortium name="Agbiome Team Llc"/>
            <person name="Bleich R.M."/>
            <person name="Grubbs K.J."/>
            <person name="Santa Maria K.C."/>
            <person name="Allen S.E."/>
            <person name="Farag S."/>
            <person name="Shank E.A."/>
            <person name="Bowers A."/>
        </authorList>
    </citation>
    <scope>NUCLEOTIDE SEQUENCE [LARGE SCALE GENOMIC DNA]</scope>
    <source>
        <strain evidence="10 11">AFS077661</strain>
    </source>
</reference>
<feature type="domain" description="Flagellar hook-associated protein FlgK helical" evidence="9">
    <location>
        <begin position="95"/>
        <end position="304"/>
    </location>
</feature>
<dbReference type="SUPFAM" id="SSF64518">
    <property type="entry name" value="Phase 1 flagellin"/>
    <property type="match status" value="1"/>
</dbReference>
<evidence type="ECO:0000313" key="11">
    <source>
        <dbReference type="Proteomes" id="UP000223839"/>
    </source>
</evidence>
<comment type="subcellular location">
    <subcellularLocation>
        <location evidence="1 7">Bacterial flagellum</location>
    </subcellularLocation>
    <subcellularLocation>
        <location evidence="2 7">Secreted</location>
    </subcellularLocation>
</comment>
<dbReference type="PANTHER" id="PTHR30033:SF1">
    <property type="entry name" value="FLAGELLAR HOOK-ASSOCIATED PROTEIN 1"/>
    <property type="match status" value="1"/>
</dbReference>
<evidence type="ECO:0000256" key="2">
    <source>
        <dbReference type="ARBA" id="ARBA00004613"/>
    </source>
</evidence>
<keyword evidence="5 7" id="KW-0964">Secreted</keyword>
<comment type="caution">
    <text evidence="10">The sequence shown here is derived from an EMBL/GenBank/DDBJ whole genome shotgun (WGS) entry which is preliminary data.</text>
</comment>
<evidence type="ECO:0000256" key="3">
    <source>
        <dbReference type="ARBA" id="ARBA00009677"/>
    </source>
</evidence>
<keyword evidence="10" id="KW-0969">Cilium</keyword>
<protein>
    <recommendedName>
        <fullName evidence="4 7">Flagellar hook-associated protein 1</fullName>
        <shortName evidence="7">HAP1</shortName>
    </recommendedName>
</protein>
<gene>
    <name evidence="7" type="primary">flgK</name>
    <name evidence="10" type="ORF">COJ61_25110</name>
</gene>
<evidence type="ECO:0000259" key="8">
    <source>
        <dbReference type="Pfam" id="PF06429"/>
    </source>
</evidence>
<comment type="similarity">
    <text evidence="3 7">Belongs to the flagella basal body rod proteins family.</text>
</comment>
<dbReference type="Pfam" id="PF06429">
    <property type="entry name" value="Flg_bbr_C"/>
    <property type="match status" value="1"/>
</dbReference>